<dbReference type="Proteomes" id="UP000606974">
    <property type="component" value="Unassembled WGS sequence"/>
</dbReference>
<evidence type="ECO:0000313" key="1">
    <source>
        <dbReference type="EMBL" id="KAF7509411.1"/>
    </source>
</evidence>
<organism evidence="1 2">
    <name type="scientific">Endocarpon pusillum</name>
    <dbReference type="NCBI Taxonomy" id="364733"/>
    <lineage>
        <taxon>Eukaryota</taxon>
        <taxon>Fungi</taxon>
        <taxon>Dikarya</taxon>
        <taxon>Ascomycota</taxon>
        <taxon>Pezizomycotina</taxon>
        <taxon>Eurotiomycetes</taxon>
        <taxon>Chaetothyriomycetidae</taxon>
        <taxon>Verrucariales</taxon>
        <taxon>Verrucariaceae</taxon>
        <taxon>Endocarpon</taxon>
    </lineage>
</organism>
<gene>
    <name evidence="1" type="ORF">GJ744_007974</name>
</gene>
<proteinExistence type="predicted"/>
<comment type="caution">
    <text evidence="1">The sequence shown here is derived from an EMBL/GenBank/DDBJ whole genome shotgun (WGS) entry which is preliminary data.</text>
</comment>
<dbReference type="EMBL" id="JAACFV010000041">
    <property type="protein sequence ID" value="KAF7509411.1"/>
    <property type="molecule type" value="Genomic_DNA"/>
</dbReference>
<protein>
    <submittedName>
        <fullName evidence="1">Uncharacterized protein</fullName>
    </submittedName>
</protein>
<reference evidence="1" key="1">
    <citation type="submission" date="2020-02" db="EMBL/GenBank/DDBJ databases">
        <authorList>
            <person name="Palmer J.M."/>
        </authorList>
    </citation>
    <scope>NUCLEOTIDE SEQUENCE</scope>
    <source>
        <strain evidence="1">EPUS1.4</strain>
        <tissue evidence="1">Thallus</tissue>
    </source>
</reference>
<sequence length="53" mass="6087">MEISIRYTTIAGAQEVPGEHYFEVASATRALQGYLWSMPDQIYLSSDYTQKLR</sequence>
<evidence type="ECO:0000313" key="2">
    <source>
        <dbReference type="Proteomes" id="UP000606974"/>
    </source>
</evidence>
<keyword evidence="2" id="KW-1185">Reference proteome</keyword>
<dbReference type="AlphaFoldDB" id="A0A8H7E769"/>
<name>A0A8H7E769_9EURO</name>
<accession>A0A8H7E769</accession>